<dbReference type="EMBL" id="GBRH01191669">
    <property type="protein sequence ID" value="JAE06227.1"/>
    <property type="molecule type" value="Transcribed_RNA"/>
</dbReference>
<proteinExistence type="predicted"/>
<reference evidence="1" key="2">
    <citation type="journal article" date="2015" name="Data Brief">
        <title>Shoot transcriptome of the giant reed, Arundo donax.</title>
        <authorList>
            <person name="Barrero R.A."/>
            <person name="Guerrero F.D."/>
            <person name="Moolhuijzen P."/>
            <person name="Goolsby J.A."/>
            <person name="Tidwell J."/>
            <person name="Bellgard S.E."/>
            <person name="Bellgard M.I."/>
        </authorList>
    </citation>
    <scope>NUCLEOTIDE SEQUENCE</scope>
    <source>
        <tissue evidence="1">Shoot tissue taken approximately 20 cm above the soil surface</tissue>
    </source>
</reference>
<sequence length="32" mass="3789">MGVYQVQYSKFLQFLENCTCHIITCSGVYQRE</sequence>
<reference evidence="1" key="1">
    <citation type="submission" date="2014-09" db="EMBL/GenBank/DDBJ databases">
        <authorList>
            <person name="Magalhaes I.L.F."/>
            <person name="Oliveira U."/>
            <person name="Santos F.R."/>
            <person name="Vidigal T.H.D.A."/>
            <person name="Brescovit A.D."/>
            <person name="Santos A.J."/>
        </authorList>
    </citation>
    <scope>NUCLEOTIDE SEQUENCE</scope>
    <source>
        <tissue evidence="1">Shoot tissue taken approximately 20 cm above the soil surface</tissue>
    </source>
</reference>
<protein>
    <submittedName>
        <fullName evidence="1">Uncharacterized protein</fullName>
    </submittedName>
</protein>
<organism evidence="1">
    <name type="scientific">Arundo donax</name>
    <name type="common">Giant reed</name>
    <name type="synonym">Donax arundinaceus</name>
    <dbReference type="NCBI Taxonomy" id="35708"/>
    <lineage>
        <taxon>Eukaryota</taxon>
        <taxon>Viridiplantae</taxon>
        <taxon>Streptophyta</taxon>
        <taxon>Embryophyta</taxon>
        <taxon>Tracheophyta</taxon>
        <taxon>Spermatophyta</taxon>
        <taxon>Magnoliopsida</taxon>
        <taxon>Liliopsida</taxon>
        <taxon>Poales</taxon>
        <taxon>Poaceae</taxon>
        <taxon>PACMAD clade</taxon>
        <taxon>Arundinoideae</taxon>
        <taxon>Arundineae</taxon>
        <taxon>Arundo</taxon>
    </lineage>
</organism>
<evidence type="ECO:0000313" key="1">
    <source>
        <dbReference type="EMBL" id="JAE06227.1"/>
    </source>
</evidence>
<dbReference type="AlphaFoldDB" id="A0A0A9F1M1"/>
<accession>A0A0A9F1M1</accession>
<name>A0A0A9F1M1_ARUDO</name>